<keyword evidence="6" id="KW-0812">Transmembrane</keyword>
<gene>
    <name evidence="8" type="ORF">BBOMB_0107</name>
</gene>
<feature type="region of interest" description="Disordered" evidence="5">
    <location>
        <begin position="598"/>
        <end position="617"/>
    </location>
</feature>
<dbReference type="Proteomes" id="UP000028730">
    <property type="component" value="Unassembled WGS sequence"/>
</dbReference>
<feature type="transmembrane region" description="Helical" evidence="6">
    <location>
        <begin position="20"/>
        <end position="38"/>
    </location>
</feature>
<evidence type="ECO:0000256" key="3">
    <source>
        <dbReference type="ARBA" id="ARBA00023277"/>
    </source>
</evidence>
<evidence type="ECO:0000256" key="2">
    <source>
        <dbReference type="ARBA" id="ARBA00022801"/>
    </source>
</evidence>
<dbReference type="PANTHER" id="PTHR42715:SF10">
    <property type="entry name" value="BETA-GLUCOSIDASE"/>
    <property type="match status" value="1"/>
</dbReference>
<dbReference type="InterPro" id="IPR026891">
    <property type="entry name" value="Fn3-like"/>
</dbReference>
<dbReference type="InterPro" id="IPR002772">
    <property type="entry name" value="Glyco_hydro_3_C"/>
</dbReference>
<dbReference type="InterPro" id="IPR019800">
    <property type="entry name" value="Glyco_hydro_3_AS"/>
</dbReference>
<dbReference type="OrthoDB" id="3187562at2"/>
<dbReference type="Gene3D" id="3.20.20.300">
    <property type="entry name" value="Glycoside hydrolase, family 3, N-terminal domain"/>
    <property type="match status" value="1"/>
</dbReference>
<name>A0A080N243_9BIFI</name>
<evidence type="ECO:0000259" key="7">
    <source>
        <dbReference type="SMART" id="SM01217"/>
    </source>
</evidence>
<feature type="domain" description="Fibronectin type III-like" evidence="7">
    <location>
        <begin position="447"/>
        <end position="521"/>
    </location>
</feature>
<dbReference type="Pfam" id="PF00933">
    <property type="entry name" value="Glyco_hydro_3"/>
    <property type="match status" value="1"/>
</dbReference>
<keyword evidence="9" id="KW-1185">Reference proteome</keyword>
<dbReference type="Gene3D" id="2.60.40.10">
    <property type="entry name" value="Immunoglobulins"/>
    <property type="match status" value="1"/>
</dbReference>
<dbReference type="InterPro" id="IPR013783">
    <property type="entry name" value="Ig-like_fold"/>
</dbReference>
<dbReference type="GO" id="GO:0008422">
    <property type="term" value="F:beta-glucosidase activity"/>
    <property type="evidence" value="ECO:0007669"/>
    <property type="project" value="UniProtKB-EC"/>
</dbReference>
<dbReference type="Pfam" id="PF14310">
    <property type="entry name" value="Fn3-like"/>
    <property type="match status" value="1"/>
</dbReference>
<dbReference type="SUPFAM" id="SSF51445">
    <property type="entry name" value="(Trans)glycosidases"/>
    <property type="match status" value="1"/>
</dbReference>
<feature type="transmembrane region" description="Helical" evidence="6">
    <location>
        <begin position="50"/>
        <end position="71"/>
    </location>
</feature>
<dbReference type="Pfam" id="PF01915">
    <property type="entry name" value="Glyco_hydro_3_C"/>
    <property type="match status" value="1"/>
</dbReference>
<dbReference type="InterPro" id="IPR001764">
    <property type="entry name" value="Glyco_hydro_3_N"/>
</dbReference>
<evidence type="ECO:0000256" key="6">
    <source>
        <dbReference type="SAM" id="Phobius"/>
    </source>
</evidence>
<dbReference type="RefSeq" id="WP_044087893.1">
    <property type="nucleotide sequence ID" value="NZ_ATLK01000001.1"/>
</dbReference>
<organism evidence="8 9">
    <name type="scientific">Bifidobacterium bombi DSM 19703</name>
    <dbReference type="NCBI Taxonomy" id="1341695"/>
    <lineage>
        <taxon>Bacteria</taxon>
        <taxon>Bacillati</taxon>
        <taxon>Actinomycetota</taxon>
        <taxon>Actinomycetes</taxon>
        <taxon>Bifidobacteriales</taxon>
        <taxon>Bifidobacteriaceae</taxon>
        <taxon>Bifidobacterium</taxon>
    </lineage>
</organism>
<dbReference type="InterPro" id="IPR050288">
    <property type="entry name" value="Cellulose_deg_GH3"/>
</dbReference>
<evidence type="ECO:0000256" key="4">
    <source>
        <dbReference type="RuleBase" id="RU361161"/>
    </source>
</evidence>
<dbReference type="SUPFAM" id="SSF52279">
    <property type="entry name" value="Beta-D-glucan exohydrolase, C-terminal domain"/>
    <property type="match status" value="1"/>
</dbReference>
<dbReference type="eggNOG" id="COG1472">
    <property type="taxonomic scope" value="Bacteria"/>
</dbReference>
<dbReference type="PROSITE" id="PS00775">
    <property type="entry name" value="GLYCOSYL_HYDROL_F3"/>
    <property type="match status" value="1"/>
</dbReference>
<dbReference type="Gene3D" id="3.40.50.1700">
    <property type="entry name" value="Glycoside hydrolase family 3 C-terminal domain"/>
    <property type="match status" value="1"/>
</dbReference>
<sequence length="972" mass="107317">MLGINMDDVIAVIKSIRVELIVVVLALLLALVITVAINKHTVSNRNVRKLTHSTTWVVAAVAIVAAVSTMLSGPLSSMITMTTAQKQHLSQQSIDNTNKLAVEIEREGITMLQNNNHMLPLRTSGATRNLNVFGWASTNPVYGGTGSGALDTTYPTTSLLDSLHQAGYRTNTDLSKFYTDYSTKRGAIEVTKADWTLPEPPAAQYSDSLMRGAKKFSSTAMVVISRIGGEGTDLPTDMNAKNITYKNNSKQYADFTKGQHYLELDKSEHDMVDLVAKNFENVVLVYNGANAFNLSFLRQYPQIKSALWVPHPGQAGFKALGEVLNGSVNPSGKTSDTFLYDLKNTPSWNNFGDFAYNNVKEFEIQSARGLRSPRFVNYVEGIYVGYRYYESAADEGAINYDDVVQYPFGYGLSYTNFTQRMGDISRSGDKVSFDVTVTNSGSRPGKDVVETYSTPPYTDGGVEKATANLVAFDKTKELKPGESQNIHVTFNTADLASYDYRGAKSYVLDAGDYGISIRSDSHHVIASRNLSVAQAVTYDKASNTHDGDKVAATNRFDDVAGNVTYLSRANRFENERTSTAAPSDYAMPDKVKRTFYNNGNYDPKKFDKPGDKMPTTDAKNGIRLAQMRGKSYNDPMWDKLLDQLSIKEMDGLIANGGYQNAAVPSIGKPRMSDVDGPAALKDNFTGVGSIGLPSNVTVACTWNKDIARRFGDAIGRMARDMHISGWYAPSVNIHRSPFGGRNFEYFSEDPLLTGDMAAGQVLGAAKHGIYSFTKHFALNEQEVQRNGQLCTWSNEQAMREIYLKPFEIVVKASLGTPQAIMGSFNYVGNTYASGLNSLNETVLRKEWGFRGFIVTDYFSGPNYGYQNADQLIRGGTDVMLASTQTTNHVTDLSATSVIQMRRAAKNVLYTTVNSWMFEHGEPRAQTPTWKKAMYVVWVVVAVVLVALEALAIRRFARRRKEARNAFESRSRC</sequence>
<dbReference type="GO" id="GO:0005975">
    <property type="term" value="P:carbohydrate metabolic process"/>
    <property type="evidence" value="ECO:0007669"/>
    <property type="project" value="InterPro"/>
</dbReference>
<dbReference type="AlphaFoldDB" id="A0A080N243"/>
<keyword evidence="2 4" id="KW-0378">Hydrolase</keyword>
<dbReference type="PANTHER" id="PTHR42715">
    <property type="entry name" value="BETA-GLUCOSIDASE"/>
    <property type="match status" value="1"/>
</dbReference>
<keyword evidence="6" id="KW-1133">Transmembrane helix</keyword>
<keyword evidence="3" id="KW-0119">Carbohydrate metabolism</keyword>
<dbReference type="InterPro" id="IPR036881">
    <property type="entry name" value="Glyco_hydro_3_C_sf"/>
</dbReference>
<dbReference type="PRINTS" id="PR00133">
    <property type="entry name" value="GLHYDRLASE3"/>
</dbReference>
<reference evidence="8 9" key="1">
    <citation type="journal article" date="2014" name="Appl. Environ. Microbiol.">
        <title>Genomic encyclopedia of type strains of the genus Bifidobacterium.</title>
        <authorList>
            <person name="Milani C."/>
            <person name="Lugli G.A."/>
            <person name="Duranti S."/>
            <person name="Turroni F."/>
            <person name="Bottacini F."/>
            <person name="Mangifesta M."/>
            <person name="Sanchez B."/>
            <person name="Viappiani A."/>
            <person name="Mancabelli L."/>
            <person name="Taminiau B."/>
            <person name="Delcenserie V."/>
            <person name="Barrangou R."/>
            <person name="Margolles A."/>
            <person name="van Sinderen D."/>
            <person name="Ventura M."/>
        </authorList>
    </citation>
    <scope>NUCLEOTIDE SEQUENCE [LARGE SCALE GENOMIC DNA]</scope>
    <source>
        <strain evidence="8 9">DSM 19703</strain>
    </source>
</reference>
<dbReference type="InterPro" id="IPR036962">
    <property type="entry name" value="Glyco_hydro_3_N_sf"/>
</dbReference>
<dbReference type="STRING" id="1341695.BBOMB_0107"/>
<proteinExistence type="inferred from homology"/>
<feature type="transmembrane region" description="Helical" evidence="6">
    <location>
        <begin position="932"/>
        <end position="952"/>
    </location>
</feature>
<protein>
    <submittedName>
        <fullName evidence="8">Beta-glucosidase-related glycosidase</fullName>
        <ecNumber evidence="8">3.2.1.21</ecNumber>
    </submittedName>
</protein>
<evidence type="ECO:0000313" key="9">
    <source>
        <dbReference type="Proteomes" id="UP000028730"/>
    </source>
</evidence>
<evidence type="ECO:0000313" key="8">
    <source>
        <dbReference type="EMBL" id="KFF30796.1"/>
    </source>
</evidence>
<comment type="similarity">
    <text evidence="1 4">Belongs to the glycosyl hydrolase 3 family.</text>
</comment>
<evidence type="ECO:0000256" key="1">
    <source>
        <dbReference type="ARBA" id="ARBA00005336"/>
    </source>
</evidence>
<dbReference type="InterPro" id="IPR017853">
    <property type="entry name" value="GH"/>
</dbReference>
<dbReference type="SMART" id="SM01217">
    <property type="entry name" value="Fn3_like"/>
    <property type="match status" value="1"/>
</dbReference>
<dbReference type="EC" id="3.2.1.21" evidence="8"/>
<comment type="caution">
    <text evidence="8">The sequence shown here is derived from an EMBL/GenBank/DDBJ whole genome shotgun (WGS) entry which is preliminary data.</text>
</comment>
<keyword evidence="4 8" id="KW-0326">Glycosidase</keyword>
<accession>A0A080N243</accession>
<dbReference type="EMBL" id="ATLK01000001">
    <property type="protein sequence ID" value="KFF30796.1"/>
    <property type="molecule type" value="Genomic_DNA"/>
</dbReference>
<keyword evidence="6" id="KW-0472">Membrane</keyword>
<evidence type="ECO:0000256" key="5">
    <source>
        <dbReference type="SAM" id="MobiDB-lite"/>
    </source>
</evidence>
<feature type="compositionally biased region" description="Basic and acidic residues" evidence="5">
    <location>
        <begin position="602"/>
        <end position="611"/>
    </location>
</feature>